<feature type="region of interest" description="Disordered" evidence="1">
    <location>
        <begin position="1"/>
        <end position="110"/>
    </location>
</feature>
<feature type="compositionally biased region" description="Basic and acidic residues" evidence="1">
    <location>
        <begin position="99"/>
        <end position="110"/>
    </location>
</feature>
<dbReference type="InterPro" id="IPR022062">
    <property type="entry name" value="DUF3618"/>
</dbReference>
<dbReference type="RefSeq" id="WP_184758565.1">
    <property type="nucleotide sequence ID" value="NZ_BAABEK010000030.1"/>
</dbReference>
<keyword evidence="2" id="KW-0812">Transmembrane</keyword>
<keyword evidence="2" id="KW-0472">Membrane</keyword>
<evidence type="ECO:0000313" key="3">
    <source>
        <dbReference type="EMBL" id="MBB4942630.1"/>
    </source>
</evidence>
<dbReference type="EMBL" id="JACHJU010000003">
    <property type="protein sequence ID" value="MBB4942630.1"/>
    <property type="molecule type" value="Genomic_DNA"/>
</dbReference>
<dbReference type="Proteomes" id="UP000534286">
    <property type="component" value="Unassembled WGS sequence"/>
</dbReference>
<gene>
    <name evidence="3" type="ORF">FHR32_007016</name>
</gene>
<dbReference type="Gene3D" id="1.20.120.20">
    <property type="entry name" value="Apolipoprotein"/>
    <property type="match status" value="1"/>
</dbReference>
<evidence type="ECO:0000256" key="1">
    <source>
        <dbReference type="SAM" id="MobiDB-lite"/>
    </source>
</evidence>
<protein>
    <recommendedName>
        <fullName evidence="5">DUF3618 domain-containing protein</fullName>
    </recommendedName>
</protein>
<dbReference type="AlphaFoldDB" id="A0A7W7WDR1"/>
<keyword evidence="2" id="KW-1133">Transmembrane helix</keyword>
<feature type="compositionally biased region" description="Basic and acidic residues" evidence="1">
    <location>
        <begin position="61"/>
        <end position="75"/>
    </location>
</feature>
<feature type="compositionally biased region" description="Basic and acidic residues" evidence="1">
    <location>
        <begin position="22"/>
        <end position="37"/>
    </location>
</feature>
<comment type="caution">
    <text evidence="3">The sequence shown here is derived from an EMBL/GenBank/DDBJ whole genome shotgun (WGS) entry which is preliminary data.</text>
</comment>
<accession>A0A7W7WDR1</accession>
<organism evidence="3 4">
    <name type="scientific">Streptosporangium album</name>
    <dbReference type="NCBI Taxonomy" id="47479"/>
    <lineage>
        <taxon>Bacteria</taxon>
        <taxon>Bacillati</taxon>
        <taxon>Actinomycetota</taxon>
        <taxon>Actinomycetes</taxon>
        <taxon>Streptosporangiales</taxon>
        <taxon>Streptosporangiaceae</taxon>
        <taxon>Streptosporangium</taxon>
    </lineage>
</organism>
<reference evidence="3 4" key="1">
    <citation type="submission" date="2020-08" db="EMBL/GenBank/DDBJ databases">
        <title>Sequencing the genomes of 1000 actinobacteria strains.</title>
        <authorList>
            <person name="Klenk H.-P."/>
        </authorList>
    </citation>
    <scope>NUCLEOTIDE SEQUENCE [LARGE SCALE GENOMIC DNA]</scope>
    <source>
        <strain evidence="3 4">DSM 43023</strain>
    </source>
</reference>
<dbReference type="Pfam" id="PF12277">
    <property type="entry name" value="DUF3618"/>
    <property type="match status" value="1"/>
</dbReference>
<evidence type="ECO:0000313" key="4">
    <source>
        <dbReference type="Proteomes" id="UP000534286"/>
    </source>
</evidence>
<proteinExistence type="predicted"/>
<keyword evidence="4" id="KW-1185">Reference proteome</keyword>
<evidence type="ECO:0008006" key="5">
    <source>
        <dbReference type="Google" id="ProtNLM"/>
    </source>
</evidence>
<feature type="compositionally biased region" description="Gly residues" evidence="1">
    <location>
        <begin position="82"/>
        <end position="95"/>
    </location>
</feature>
<evidence type="ECO:0000256" key="2">
    <source>
        <dbReference type="SAM" id="Phobius"/>
    </source>
</evidence>
<sequence>MTESDPGAPDLESGAAGTTGSRRKEVGEPVAPDERESLNIPPNAPDVAGGTPTADLGVPPSDRDGTPRQVDRTDAGEVVAGAAGGARAGTGGQDGGTTDTKKASRESVRRDIENDRRELGDTVEALVHKTDVKGRVQETATQVGEGIRRAGAATAGTATEMVERVKAAAPEVVGRVKEVTPVDIKDAAEKVRTEAGKRPVAVFAAVAAVAALALVVFRMMRRGRKK</sequence>
<feature type="transmembrane region" description="Helical" evidence="2">
    <location>
        <begin position="200"/>
        <end position="220"/>
    </location>
</feature>
<name>A0A7W7WDR1_9ACTN</name>